<dbReference type="GO" id="GO:0005886">
    <property type="term" value="C:plasma membrane"/>
    <property type="evidence" value="ECO:0007669"/>
    <property type="project" value="UniProtKB-SubCell"/>
</dbReference>
<keyword evidence="3" id="KW-0813">Transport</keyword>
<dbReference type="Proteomes" id="UP000095228">
    <property type="component" value="Chromosome"/>
</dbReference>
<dbReference type="FunFam" id="1.20.1720.10:FF:000005">
    <property type="entry name" value="Bcr/CflA family efflux transporter"/>
    <property type="match status" value="1"/>
</dbReference>
<dbReference type="KEGG" id="obg:Verru16b_00381"/>
<feature type="transmembrane region" description="Helical" evidence="8">
    <location>
        <begin position="24"/>
        <end position="44"/>
    </location>
</feature>
<dbReference type="PANTHER" id="PTHR23502:SF132">
    <property type="entry name" value="POLYAMINE TRANSPORTER 2-RELATED"/>
    <property type="match status" value="1"/>
</dbReference>
<feature type="transmembrane region" description="Helical" evidence="8">
    <location>
        <begin position="64"/>
        <end position="82"/>
    </location>
</feature>
<accession>A0A1D8AR26</accession>
<organism evidence="10 11">
    <name type="scientific">Lacunisphaera limnophila</name>
    <dbReference type="NCBI Taxonomy" id="1838286"/>
    <lineage>
        <taxon>Bacteria</taxon>
        <taxon>Pseudomonadati</taxon>
        <taxon>Verrucomicrobiota</taxon>
        <taxon>Opitutia</taxon>
        <taxon>Opitutales</taxon>
        <taxon>Opitutaceae</taxon>
        <taxon>Lacunisphaera</taxon>
    </lineage>
</organism>
<feature type="transmembrane region" description="Helical" evidence="8">
    <location>
        <begin position="89"/>
        <end position="109"/>
    </location>
</feature>
<evidence type="ECO:0000256" key="1">
    <source>
        <dbReference type="ARBA" id="ARBA00004651"/>
    </source>
</evidence>
<dbReference type="PATRIC" id="fig|1838286.3.peg.386"/>
<dbReference type="InterPro" id="IPR020846">
    <property type="entry name" value="MFS_dom"/>
</dbReference>
<dbReference type="PROSITE" id="PS50850">
    <property type="entry name" value="MFS"/>
    <property type="match status" value="1"/>
</dbReference>
<dbReference type="InterPro" id="IPR036259">
    <property type="entry name" value="MFS_trans_sf"/>
</dbReference>
<dbReference type="Gene3D" id="1.20.1720.10">
    <property type="entry name" value="Multidrug resistance protein D"/>
    <property type="match status" value="1"/>
</dbReference>
<feature type="transmembrane region" description="Helical" evidence="8">
    <location>
        <begin position="358"/>
        <end position="379"/>
    </location>
</feature>
<comment type="subcellular location">
    <subcellularLocation>
        <location evidence="1">Cell membrane</location>
        <topology evidence="1">Multi-pass membrane protein</topology>
    </subcellularLocation>
</comment>
<dbReference type="RefSeq" id="WP_069960701.1">
    <property type="nucleotide sequence ID" value="NZ_CP016094.1"/>
</dbReference>
<dbReference type="PANTHER" id="PTHR23502">
    <property type="entry name" value="MAJOR FACILITATOR SUPERFAMILY"/>
    <property type="match status" value="1"/>
</dbReference>
<dbReference type="CDD" id="cd17320">
    <property type="entry name" value="MFS_MdfA_MDR_like"/>
    <property type="match status" value="1"/>
</dbReference>
<feature type="transmembrane region" description="Helical" evidence="8">
    <location>
        <begin position="148"/>
        <end position="167"/>
    </location>
</feature>
<dbReference type="OrthoDB" id="9800416at2"/>
<gene>
    <name evidence="10" type="primary">bcr</name>
    <name evidence="10" type="ORF">Verru16b_00381</name>
</gene>
<feature type="transmembrane region" description="Helical" evidence="8">
    <location>
        <begin position="228"/>
        <end position="252"/>
    </location>
</feature>
<reference evidence="10 11" key="1">
    <citation type="submission" date="2016-06" db="EMBL/GenBank/DDBJ databases">
        <title>Three novel species with peptidoglycan cell walls form the new genus Lacunisphaera gen. nov. in the family Opitutaceae of the verrucomicrobial subdivision 4.</title>
        <authorList>
            <person name="Rast P."/>
            <person name="Gloeckner I."/>
            <person name="Jogler M."/>
            <person name="Boedeker C."/>
            <person name="Jeske O."/>
            <person name="Wiegand S."/>
            <person name="Reinhardt R."/>
            <person name="Schumann P."/>
            <person name="Rohde M."/>
            <person name="Spring S."/>
            <person name="Gloeckner F.O."/>
            <person name="Jogler C."/>
        </authorList>
    </citation>
    <scope>NUCLEOTIDE SEQUENCE [LARGE SCALE GENOMIC DNA]</scope>
    <source>
        <strain evidence="10 11">IG16b</strain>
    </source>
</reference>
<evidence type="ECO:0000313" key="10">
    <source>
        <dbReference type="EMBL" id="AOS43338.1"/>
    </source>
</evidence>
<dbReference type="GO" id="GO:0042910">
    <property type="term" value="F:xenobiotic transmembrane transporter activity"/>
    <property type="evidence" value="ECO:0007669"/>
    <property type="project" value="InterPro"/>
</dbReference>
<dbReference type="GO" id="GO:1990961">
    <property type="term" value="P:xenobiotic detoxification by transmembrane export across the plasma membrane"/>
    <property type="evidence" value="ECO:0007669"/>
    <property type="project" value="InterPro"/>
</dbReference>
<dbReference type="NCBIfam" id="TIGR00710">
    <property type="entry name" value="efflux_Bcr_CflA"/>
    <property type="match status" value="1"/>
</dbReference>
<dbReference type="InterPro" id="IPR011701">
    <property type="entry name" value="MFS"/>
</dbReference>
<keyword evidence="6 8" id="KW-1133">Transmembrane helix</keyword>
<feature type="transmembrane region" description="Helical" evidence="8">
    <location>
        <begin position="115"/>
        <end position="136"/>
    </location>
</feature>
<protein>
    <submittedName>
        <fullName evidence="10">Bicyclomycin resistance protein</fullName>
    </submittedName>
</protein>
<keyword evidence="4" id="KW-1003">Cell membrane</keyword>
<feature type="transmembrane region" description="Helical" evidence="8">
    <location>
        <begin position="264"/>
        <end position="281"/>
    </location>
</feature>
<feature type="transmembrane region" description="Helical" evidence="8">
    <location>
        <begin position="179"/>
        <end position="198"/>
    </location>
</feature>
<dbReference type="Pfam" id="PF07690">
    <property type="entry name" value="MFS_1"/>
    <property type="match status" value="1"/>
</dbReference>
<keyword evidence="11" id="KW-1185">Reference proteome</keyword>
<name>A0A1D8AR26_9BACT</name>
<proteinExistence type="inferred from homology"/>
<feature type="transmembrane region" description="Helical" evidence="8">
    <location>
        <begin position="385"/>
        <end position="404"/>
    </location>
</feature>
<keyword evidence="5 8" id="KW-0812">Transmembrane</keyword>
<feature type="transmembrane region" description="Helical" evidence="8">
    <location>
        <begin position="293"/>
        <end position="317"/>
    </location>
</feature>
<keyword evidence="7 8" id="KW-0472">Membrane</keyword>
<dbReference type="PROSITE" id="PS00216">
    <property type="entry name" value="SUGAR_TRANSPORT_1"/>
    <property type="match status" value="1"/>
</dbReference>
<evidence type="ECO:0000256" key="8">
    <source>
        <dbReference type="SAM" id="Phobius"/>
    </source>
</evidence>
<evidence type="ECO:0000256" key="6">
    <source>
        <dbReference type="ARBA" id="ARBA00022989"/>
    </source>
</evidence>
<evidence type="ECO:0000256" key="3">
    <source>
        <dbReference type="ARBA" id="ARBA00022448"/>
    </source>
</evidence>
<dbReference type="EMBL" id="CP016094">
    <property type="protein sequence ID" value="AOS43338.1"/>
    <property type="molecule type" value="Genomic_DNA"/>
</dbReference>
<dbReference type="InterPro" id="IPR005829">
    <property type="entry name" value="Sugar_transporter_CS"/>
</dbReference>
<feature type="domain" description="Major facilitator superfamily (MFS) profile" evidence="9">
    <location>
        <begin position="24"/>
        <end position="408"/>
    </location>
</feature>
<evidence type="ECO:0000256" key="5">
    <source>
        <dbReference type="ARBA" id="ARBA00022692"/>
    </source>
</evidence>
<dbReference type="InterPro" id="IPR004812">
    <property type="entry name" value="Efflux_drug-R_Bcr/CmlA"/>
</dbReference>
<evidence type="ECO:0000256" key="7">
    <source>
        <dbReference type="ARBA" id="ARBA00023136"/>
    </source>
</evidence>
<dbReference type="AlphaFoldDB" id="A0A1D8AR26"/>
<dbReference type="SUPFAM" id="SSF103473">
    <property type="entry name" value="MFS general substrate transporter"/>
    <property type="match status" value="1"/>
</dbReference>
<comment type="similarity">
    <text evidence="2">Belongs to the major facilitator superfamily. Bcr/CmlA family.</text>
</comment>
<evidence type="ECO:0000256" key="4">
    <source>
        <dbReference type="ARBA" id="ARBA00022475"/>
    </source>
</evidence>
<evidence type="ECO:0000313" key="11">
    <source>
        <dbReference type="Proteomes" id="UP000095228"/>
    </source>
</evidence>
<sequence length="413" mass="42902">MAETNPSASAPQPVPPLRQPGRGLVFILGALTVIGPFAVDMYLPALPAIGLDLGTDVGAVQQTLSIYLLGLAAGQACLGPIVDRWGRRGPLLVGLAFFVLASVGCALAESMAALLAWRLVMALGAAASMVVPRAVVRDHFNETDSAKMYSLLMVILSVSPVFAPSVGGLFLDWTGWRGIFWMLVGLGLACAAAVFWSLPETARRTPPASGGIGQAFRTYGRLLRDRRFIGPALVAGFMVGAVFCYLAGSAFVLIELHGLSPKQYALAFGFVGLALIFASQLNRLLLRRFALRAILNGTLVGLALVGLALLVTGVTGWGGLPLLLVLLFLNLSAGGLISPNIAAIVMAPFGEVAGSASALLGTIQFGVGAGAGAVVGWLHDGTARPMTGMMAACAFASGVVWWTMGRTRGRQAE</sequence>
<dbReference type="STRING" id="1838286.Verru16b_00381"/>
<feature type="transmembrane region" description="Helical" evidence="8">
    <location>
        <begin position="323"/>
        <end position="346"/>
    </location>
</feature>
<evidence type="ECO:0000256" key="2">
    <source>
        <dbReference type="ARBA" id="ARBA00006236"/>
    </source>
</evidence>
<evidence type="ECO:0000259" key="9">
    <source>
        <dbReference type="PROSITE" id="PS50850"/>
    </source>
</evidence>